<dbReference type="Pfam" id="PF00248">
    <property type="entry name" value="Aldo_ket_red"/>
    <property type="match status" value="1"/>
</dbReference>
<feature type="domain" description="NADP-dependent oxidoreductase" evidence="1">
    <location>
        <begin position="18"/>
        <end position="324"/>
    </location>
</feature>
<dbReference type="EMBL" id="JBHSDR010000003">
    <property type="protein sequence ID" value="MFC4293964.1"/>
    <property type="molecule type" value="Genomic_DNA"/>
</dbReference>
<protein>
    <submittedName>
        <fullName evidence="2">Aldo/keto reductase</fullName>
    </submittedName>
</protein>
<dbReference type="CDD" id="cd19091">
    <property type="entry name" value="AKR_PsAKR"/>
    <property type="match status" value="1"/>
</dbReference>
<dbReference type="InterPro" id="IPR036812">
    <property type="entry name" value="NAD(P)_OxRdtase_dom_sf"/>
</dbReference>
<dbReference type="InterPro" id="IPR050523">
    <property type="entry name" value="AKR_Detox_Biosynth"/>
</dbReference>
<dbReference type="SUPFAM" id="SSF51430">
    <property type="entry name" value="NAD(P)-linked oxidoreductase"/>
    <property type="match status" value="1"/>
</dbReference>
<reference evidence="3" key="1">
    <citation type="journal article" date="2019" name="Int. J. Syst. Evol. Microbiol.">
        <title>The Global Catalogue of Microorganisms (GCM) 10K type strain sequencing project: providing services to taxonomists for standard genome sequencing and annotation.</title>
        <authorList>
            <consortium name="The Broad Institute Genomics Platform"/>
            <consortium name="The Broad Institute Genome Sequencing Center for Infectious Disease"/>
            <person name="Wu L."/>
            <person name="Ma J."/>
        </authorList>
    </citation>
    <scope>NUCLEOTIDE SEQUENCE [LARGE SCALE GENOMIC DNA]</scope>
    <source>
        <strain evidence="3">CGMCC 1.12989</strain>
    </source>
</reference>
<dbReference type="Proteomes" id="UP001595828">
    <property type="component" value="Unassembled WGS sequence"/>
</dbReference>
<dbReference type="InterPro" id="IPR023210">
    <property type="entry name" value="NADP_OxRdtase_dom"/>
</dbReference>
<organism evidence="2 3">
    <name type="scientific">Novosphingobium tardum</name>
    <dbReference type="NCBI Taxonomy" id="1538021"/>
    <lineage>
        <taxon>Bacteria</taxon>
        <taxon>Pseudomonadati</taxon>
        <taxon>Pseudomonadota</taxon>
        <taxon>Alphaproteobacteria</taxon>
        <taxon>Sphingomonadales</taxon>
        <taxon>Sphingomonadaceae</taxon>
        <taxon>Novosphingobium</taxon>
    </lineage>
</organism>
<keyword evidence="3" id="KW-1185">Reference proteome</keyword>
<sequence length="353" mass="38406">MTMRYNRLGSTGLIVSELCPGAMTFGTMPGRFGAIAGLDQDASTALVKQSFDAGINFIDTANVYSSGQSERFVGQALKDLGTARSDVIVATKAMGSMGQGPNDAGVSRFHLLHQIDASLERLGLDHVDLYQIHGWDTQTPMEEALRALEDIVRTGRARYIGVSNWAAWQIMKALGMAERLGLTKFASLQAYYTIAGRELEREIVPMLLSEGVGLMVWSPLAGGFLSGKYSRGDDDRSKGEGRRAEFDFPPVELDRGYAVIDAMRPIAESRGATVAQIALAWLLHQPVVSTVIVGAKRADQLADNIGACDIELTAAEVGQLDKVSRLPREYPGWMFAMQGAYRDTSVSPRRQPK</sequence>
<dbReference type="PANTHER" id="PTHR43364">
    <property type="entry name" value="NADH-SPECIFIC METHYLGLYOXAL REDUCTASE-RELATED"/>
    <property type="match status" value="1"/>
</dbReference>
<evidence type="ECO:0000259" key="1">
    <source>
        <dbReference type="Pfam" id="PF00248"/>
    </source>
</evidence>
<gene>
    <name evidence="2" type="ORF">ACFO0A_02700</name>
</gene>
<dbReference type="RefSeq" id="WP_379537439.1">
    <property type="nucleotide sequence ID" value="NZ_JBHSDR010000003.1"/>
</dbReference>
<accession>A0ABV8RL27</accession>
<dbReference type="Gene3D" id="3.20.20.100">
    <property type="entry name" value="NADP-dependent oxidoreductase domain"/>
    <property type="match status" value="1"/>
</dbReference>
<proteinExistence type="predicted"/>
<evidence type="ECO:0000313" key="2">
    <source>
        <dbReference type="EMBL" id="MFC4293964.1"/>
    </source>
</evidence>
<name>A0ABV8RL27_9SPHN</name>
<comment type="caution">
    <text evidence="2">The sequence shown here is derived from an EMBL/GenBank/DDBJ whole genome shotgun (WGS) entry which is preliminary data.</text>
</comment>
<evidence type="ECO:0000313" key="3">
    <source>
        <dbReference type="Proteomes" id="UP001595828"/>
    </source>
</evidence>
<dbReference type="PANTHER" id="PTHR43364:SF18">
    <property type="entry name" value="OXIDOREDUCTASE"/>
    <property type="match status" value="1"/>
</dbReference>